<proteinExistence type="predicted"/>
<keyword evidence="3" id="KW-0812">Transmembrane</keyword>
<name>A0ABQ5Z4U0_9SPHN</name>
<dbReference type="Gene3D" id="1.10.287.470">
    <property type="entry name" value="Helix hairpin bin"/>
    <property type="match status" value="2"/>
</dbReference>
<dbReference type="RefSeq" id="WP_084184602.1">
    <property type="nucleotide sequence ID" value="NZ_BSOO01000003.1"/>
</dbReference>
<dbReference type="InterPro" id="IPR058625">
    <property type="entry name" value="MdtA-like_BSH"/>
</dbReference>
<dbReference type="SUPFAM" id="SSF111369">
    <property type="entry name" value="HlyD-like secretion proteins"/>
    <property type="match status" value="3"/>
</dbReference>
<dbReference type="Pfam" id="PF25917">
    <property type="entry name" value="BSH_RND"/>
    <property type="match status" value="1"/>
</dbReference>
<comment type="caution">
    <text evidence="6">The sequence shown here is derived from an EMBL/GenBank/DDBJ whole genome shotgun (WGS) entry which is preliminary data.</text>
</comment>
<evidence type="ECO:0000256" key="2">
    <source>
        <dbReference type="SAM" id="MobiDB-lite"/>
    </source>
</evidence>
<dbReference type="PRINTS" id="PR01490">
    <property type="entry name" value="RTXTOXIND"/>
</dbReference>
<keyword evidence="3" id="KW-0472">Membrane</keyword>
<dbReference type="Pfam" id="PF25954">
    <property type="entry name" value="Beta-barrel_RND_2"/>
    <property type="match status" value="1"/>
</dbReference>
<evidence type="ECO:0000313" key="6">
    <source>
        <dbReference type="EMBL" id="GLR46670.1"/>
    </source>
</evidence>
<dbReference type="PANTHER" id="PTHR30386">
    <property type="entry name" value="MEMBRANE FUSION SUBUNIT OF EMRAB-TOLC MULTIDRUG EFFLUX PUMP"/>
    <property type="match status" value="1"/>
</dbReference>
<accession>A0ABQ5Z4U0</accession>
<keyword evidence="1" id="KW-0175">Coiled coil</keyword>
<gene>
    <name evidence="6" type="ORF">GCM10007925_03810</name>
</gene>
<organism evidence="6 7">
    <name type="scientific">Sphingomonas astaxanthinifaciens DSM 22298</name>
    <dbReference type="NCBI Taxonomy" id="1123267"/>
    <lineage>
        <taxon>Bacteria</taxon>
        <taxon>Pseudomonadati</taxon>
        <taxon>Pseudomonadota</taxon>
        <taxon>Alphaproteobacteria</taxon>
        <taxon>Sphingomonadales</taxon>
        <taxon>Sphingomonadaceae</taxon>
        <taxon>Sphingomonas</taxon>
    </lineage>
</organism>
<feature type="region of interest" description="Disordered" evidence="2">
    <location>
        <begin position="1"/>
        <end position="58"/>
    </location>
</feature>
<keyword evidence="3" id="KW-1133">Transmembrane helix</keyword>
<evidence type="ECO:0000256" key="1">
    <source>
        <dbReference type="SAM" id="Coils"/>
    </source>
</evidence>
<feature type="transmembrane region" description="Helical" evidence="3">
    <location>
        <begin position="60"/>
        <end position="83"/>
    </location>
</feature>
<dbReference type="Gene3D" id="2.40.50.100">
    <property type="match status" value="1"/>
</dbReference>
<feature type="coiled-coil region" evidence="1">
    <location>
        <begin position="144"/>
        <end position="237"/>
    </location>
</feature>
<dbReference type="PANTHER" id="PTHR30386:SF24">
    <property type="entry name" value="MULTIDRUG RESISTANCE EFFLUX PUMP"/>
    <property type="match status" value="1"/>
</dbReference>
<sequence length="402" mass="42929">MANDTTAPTPVADPVGSSDQRRTAAPPQFEPETHERLTDPIEADTPAPEKRSRGWAPPRSGLKGTLAFVAILIAGALLVLYAWGLPPFVTSVQTTDNAYVRGQTTVIAPQVNGYVTQVFVQDFSQVKAGQPLARIDDRIYRQRVQQAEAAIAAQQASLANSQQSRRSSEAQVAGQTAAVANARAQLAKARADMARVNELVAERSLSLRERDQTLAALRQAEAAVLQAEAQRSVAEEQVRTVTVGRGGLEAGVANAQAQLRLAQIDLANTIIRAPQDGQVSELGVRLGQYVTAGSQMMFLVPKTVWVVANFKEAQTAKIVPGLKARIRVDALGGEELTGTVQQLAPAAGSEFSVIRPDNATGNFVKVAQRIAVRIAIDPGQRLAQRLRPGMSVEARIDTAGVK</sequence>
<feature type="domain" description="CusB-like beta-barrel" evidence="5">
    <location>
        <begin position="303"/>
        <end position="347"/>
    </location>
</feature>
<evidence type="ECO:0000256" key="3">
    <source>
        <dbReference type="SAM" id="Phobius"/>
    </source>
</evidence>
<evidence type="ECO:0000259" key="4">
    <source>
        <dbReference type="Pfam" id="PF25917"/>
    </source>
</evidence>
<dbReference type="EMBL" id="BSOO01000003">
    <property type="protein sequence ID" value="GLR46670.1"/>
    <property type="molecule type" value="Genomic_DNA"/>
</dbReference>
<dbReference type="Gene3D" id="2.40.30.170">
    <property type="match status" value="1"/>
</dbReference>
<dbReference type="InterPro" id="IPR058792">
    <property type="entry name" value="Beta-barrel_RND_2"/>
</dbReference>
<feature type="domain" description="Multidrug resistance protein MdtA-like barrel-sandwich hybrid" evidence="4">
    <location>
        <begin position="106"/>
        <end position="300"/>
    </location>
</feature>
<protein>
    <submittedName>
        <fullName evidence="6">Multidrug resistance efflux pump</fullName>
    </submittedName>
</protein>
<dbReference type="Proteomes" id="UP001156703">
    <property type="component" value="Unassembled WGS sequence"/>
</dbReference>
<evidence type="ECO:0000259" key="5">
    <source>
        <dbReference type="Pfam" id="PF25954"/>
    </source>
</evidence>
<keyword evidence="7" id="KW-1185">Reference proteome</keyword>
<reference evidence="7" key="1">
    <citation type="journal article" date="2019" name="Int. J. Syst. Evol. Microbiol.">
        <title>The Global Catalogue of Microorganisms (GCM) 10K type strain sequencing project: providing services to taxonomists for standard genome sequencing and annotation.</title>
        <authorList>
            <consortium name="The Broad Institute Genomics Platform"/>
            <consortium name="The Broad Institute Genome Sequencing Center for Infectious Disease"/>
            <person name="Wu L."/>
            <person name="Ma J."/>
        </authorList>
    </citation>
    <scope>NUCLEOTIDE SEQUENCE [LARGE SCALE GENOMIC DNA]</scope>
    <source>
        <strain evidence="7">NBRC 102146</strain>
    </source>
</reference>
<dbReference type="InterPro" id="IPR050739">
    <property type="entry name" value="MFP"/>
</dbReference>
<evidence type="ECO:0000313" key="7">
    <source>
        <dbReference type="Proteomes" id="UP001156703"/>
    </source>
</evidence>